<proteinExistence type="predicted"/>
<evidence type="ECO:0000256" key="2">
    <source>
        <dbReference type="PROSITE-ProRule" id="PRU00169"/>
    </source>
</evidence>
<evidence type="ECO:0000259" key="3">
    <source>
        <dbReference type="PROSITE" id="PS50110"/>
    </source>
</evidence>
<feature type="modified residue" description="4-aspartylphosphate" evidence="2">
    <location>
        <position position="55"/>
    </location>
</feature>
<dbReference type="InterPro" id="IPR001789">
    <property type="entry name" value="Sig_transdc_resp-reg_receiver"/>
</dbReference>
<accession>A0A7V3ZTM8</accession>
<dbReference type="Gene3D" id="3.40.50.2300">
    <property type="match status" value="1"/>
</dbReference>
<dbReference type="PANTHER" id="PTHR44591:SF3">
    <property type="entry name" value="RESPONSE REGULATORY DOMAIN-CONTAINING PROTEIN"/>
    <property type="match status" value="1"/>
</dbReference>
<protein>
    <submittedName>
        <fullName evidence="4">Response regulator</fullName>
    </submittedName>
</protein>
<comment type="caution">
    <text evidence="4">The sequence shown here is derived from an EMBL/GenBank/DDBJ whole genome shotgun (WGS) entry which is preliminary data.</text>
</comment>
<organism evidence="4">
    <name type="scientific">candidate division WOR-3 bacterium</name>
    <dbReference type="NCBI Taxonomy" id="2052148"/>
    <lineage>
        <taxon>Bacteria</taxon>
        <taxon>Bacteria division WOR-3</taxon>
    </lineage>
</organism>
<dbReference type="InterPro" id="IPR050595">
    <property type="entry name" value="Bact_response_regulator"/>
</dbReference>
<dbReference type="InterPro" id="IPR011006">
    <property type="entry name" value="CheY-like_superfamily"/>
</dbReference>
<feature type="domain" description="Response regulatory" evidence="3">
    <location>
        <begin position="7"/>
        <end position="121"/>
    </location>
</feature>
<gene>
    <name evidence="4" type="ORF">ENU72_02640</name>
</gene>
<dbReference type="GO" id="GO:0000160">
    <property type="term" value="P:phosphorelay signal transduction system"/>
    <property type="evidence" value="ECO:0007669"/>
    <property type="project" value="InterPro"/>
</dbReference>
<dbReference type="PANTHER" id="PTHR44591">
    <property type="entry name" value="STRESS RESPONSE REGULATOR PROTEIN 1"/>
    <property type="match status" value="1"/>
</dbReference>
<dbReference type="SUPFAM" id="SSF52172">
    <property type="entry name" value="CheY-like"/>
    <property type="match status" value="1"/>
</dbReference>
<sequence length="123" mass="14325">MKGSKKRILFVEDEAPLAFFVSQILGSDYEVESVRTGEEAIKKWKEKPYDLLVTDVRLPGMSGLELIANLQREYPDIKFIIVTAYDSYELREKVKELKGMKGFFPKPFSIEEIKKEINKIFQE</sequence>
<name>A0A7V3ZTM8_UNCW3</name>
<evidence type="ECO:0000313" key="4">
    <source>
        <dbReference type="EMBL" id="HGK53903.1"/>
    </source>
</evidence>
<reference evidence="4" key="1">
    <citation type="journal article" date="2020" name="mSystems">
        <title>Genome- and Community-Level Interaction Insights into Carbon Utilization and Element Cycling Functions of Hydrothermarchaeota in Hydrothermal Sediment.</title>
        <authorList>
            <person name="Zhou Z."/>
            <person name="Liu Y."/>
            <person name="Xu W."/>
            <person name="Pan J."/>
            <person name="Luo Z.H."/>
            <person name="Li M."/>
        </authorList>
    </citation>
    <scope>NUCLEOTIDE SEQUENCE [LARGE SCALE GENOMIC DNA]</scope>
    <source>
        <strain evidence="4">SpSt-695</strain>
    </source>
</reference>
<dbReference type="Pfam" id="PF00072">
    <property type="entry name" value="Response_reg"/>
    <property type="match status" value="1"/>
</dbReference>
<dbReference type="AlphaFoldDB" id="A0A7V3ZTM8"/>
<dbReference type="PROSITE" id="PS50110">
    <property type="entry name" value="RESPONSE_REGULATORY"/>
    <property type="match status" value="1"/>
</dbReference>
<dbReference type="EMBL" id="DTDP01000116">
    <property type="protein sequence ID" value="HGK53903.1"/>
    <property type="molecule type" value="Genomic_DNA"/>
</dbReference>
<dbReference type="CDD" id="cd00156">
    <property type="entry name" value="REC"/>
    <property type="match status" value="1"/>
</dbReference>
<evidence type="ECO:0000256" key="1">
    <source>
        <dbReference type="ARBA" id="ARBA00022553"/>
    </source>
</evidence>
<keyword evidence="1 2" id="KW-0597">Phosphoprotein</keyword>
<dbReference type="SMART" id="SM00448">
    <property type="entry name" value="REC"/>
    <property type="match status" value="1"/>
</dbReference>